<feature type="domain" description="Fanconi Anaemia group E protein C-terminal" evidence="1">
    <location>
        <begin position="270"/>
        <end position="438"/>
    </location>
</feature>
<reference evidence="2" key="1">
    <citation type="submission" date="2023-03" db="EMBL/GenBank/DDBJ databases">
        <title>Electrophorus voltai genome.</title>
        <authorList>
            <person name="Bian C."/>
        </authorList>
    </citation>
    <scope>NUCLEOTIDE SEQUENCE</scope>
    <source>
        <strain evidence="2">CB-2022</strain>
        <tissue evidence="2">Muscle</tissue>
    </source>
</reference>
<dbReference type="PANTHER" id="PTHR32094:SF5">
    <property type="entry name" value="FANCONI ANEMIA GROUP E PROTEIN"/>
    <property type="match status" value="1"/>
</dbReference>
<dbReference type="GO" id="GO:0043240">
    <property type="term" value="C:Fanconi anaemia nuclear complex"/>
    <property type="evidence" value="ECO:0007669"/>
    <property type="project" value="InterPro"/>
</dbReference>
<evidence type="ECO:0000259" key="1">
    <source>
        <dbReference type="Pfam" id="PF11510"/>
    </source>
</evidence>
<dbReference type="Gene3D" id="1.25.40.480">
    <property type="match status" value="1"/>
</dbReference>
<proteinExistence type="predicted"/>
<dbReference type="InterPro" id="IPR039685">
    <property type="entry name" value="FANCE"/>
</dbReference>
<dbReference type="InterPro" id="IPR021025">
    <property type="entry name" value="Fanconi_anaemia_gr_E_prot_C"/>
</dbReference>
<evidence type="ECO:0000313" key="3">
    <source>
        <dbReference type="Proteomes" id="UP001239994"/>
    </source>
</evidence>
<keyword evidence="3" id="KW-1185">Reference proteome</keyword>
<comment type="caution">
    <text evidence="2">The sequence shown here is derived from an EMBL/GenBank/DDBJ whole genome shotgun (WGS) entry which is preliminary data.</text>
</comment>
<organism evidence="2 3">
    <name type="scientific">Electrophorus voltai</name>
    <dbReference type="NCBI Taxonomy" id="2609070"/>
    <lineage>
        <taxon>Eukaryota</taxon>
        <taxon>Metazoa</taxon>
        <taxon>Chordata</taxon>
        <taxon>Craniata</taxon>
        <taxon>Vertebrata</taxon>
        <taxon>Euteleostomi</taxon>
        <taxon>Actinopterygii</taxon>
        <taxon>Neopterygii</taxon>
        <taxon>Teleostei</taxon>
        <taxon>Ostariophysi</taxon>
        <taxon>Gymnotiformes</taxon>
        <taxon>Gymnotoidei</taxon>
        <taxon>Gymnotidae</taxon>
        <taxon>Electrophorus</taxon>
    </lineage>
</organism>
<gene>
    <name evidence="2" type="ORF">P4O66_022993</name>
</gene>
<evidence type="ECO:0000313" key="2">
    <source>
        <dbReference type="EMBL" id="KAK1801312.1"/>
    </source>
</evidence>
<dbReference type="GO" id="GO:0036297">
    <property type="term" value="P:interstrand cross-link repair"/>
    <property type="evidence" value="ECO:0007669"/>
    <property type="project" value="InterPro"/>
</dbReference>
<accession>A0AAD8ZKY3</accession>
<dbReference type="AlphaFoldDB" id="A0AAD8ZKY3"/>
<name>A0AAD8ZKY3_9TELE</name>
<dbReference type="EMBL" id="JAROKS010000009">
    <property type="protein sequence ID" value="KAK1801312.1"/>
    <property type="molecule type" value="Genomic_DNA"/>
</dbReference>
<dbReference type="Pfam" id="PF11510">
    <property type="entry name" value="FA_FANCE"/>
    <property type="match status" value="1"/>
</dbReference>
<sequence>MLASETMTTILNRFDGRARLLAYALLNGGVSDAQKMFTKQRGASTQFFLRSFLNTLCRDEACLDKRANSLTTKPLVNMFSDAFKCDLLCFLHLIHPGVPRDSVLSLLHCLTQEVNKKPWICALITQLHKDIGSEDLGKGTLLTPQCIVDLKGLCERFKDSQEKGVWDLYLNEHWTCELSPDNQTDLEHKKRKREIVCMDTERNELHSKRMKLDMSASGLTESEKLTVEESNANTLQLDKHLEGDSPVTHQLPEEGSLCVLSDNIKAAVPLIKELLESETEWDESYMPFLRVLNECDSYQLEMLCGILRLAETPEPTLPHFCSFLLALSPDLSHSTASIIIKHLLLGKVLSLTEPASRCLVTAVTSLCSRYPRPTCQALIEPVIKAGQTDNAQAELFCRLVKECLESHHRLFVFQMTLHGSWNEGLLSVIHALLDLKMNASRQHTLLCCISFNETFLKKSLQAALKRISQ</sequence>
<protein>
    <recommendedName>
        <fullName evidence="1">Fanconi Anaemia group E protein C-terminal domain-containing protein</fullName>
    </recommendedName>
</protein>
<dbReference type="PANTHER" id="PTHR32094">
    <property type="entry name" value="FANCONI ANEMIA GROUP E PROTEIN"/>
    <property type="match status" value="1"/>
</dbReference>
<dbReference type="Proteomes" id="UP001239994">
    <property type="component" value="Unassembled WGS sequence"/>
</dbReference>